<feature type="compositionally biased region" description="Low complexity" evidence="2">
    <location>
        <begin position="11"/>
        <end position="24"/>
    </location>
</feature>
<dbReference type="AlphaFoldDB" id="A0A4R5QD06"/>
<proteinExistence type="predicted"/>
<dbReference type="InterPro" id="IPR050807">
    <property type="entry name" value="TransReg_Diox_bact_type"/>
</dbReference>
<dbReference type="InterPro" id="IPR011051">
    <property type="entry name" value="RmlC_Cupin_sf"/>
</dbReference>
<feature type="domain" description="HTH cro/C1-type" evidence="3">
    <location>
        <begin position="72"/>
        <end position="126"/>
    </location>
</feature>
<dbReference type="Pfam" id="PF07883">
    <property type="entry name" value="Cupin_2"/>
    <property type="match status" value="1"/>
</dbReference>
<feature type="region of interest" description="Disordered" evidence="2">
    <location>
        <begin position="1"/>
        <end position="26"/>
    </location>
</feature>
<sequence>MPWRRSRDNGSARPSSASRCCSRPGSRRDAIPFRIQLCPLPPLLAWVAYSCTMEYMVSTLEDEVSLRVGRAVKQQREAAGFSLRTLAAGSGISASMISDIERGAKSPTVSTVVRLAQALGVGAAALIDGGAGLSPRIRVLRSGEGAGGEYPARWERLGPSAPGSRIDFVRYQIPPSTILGPTAAHTAGTVEHMHVAVGAVRVTVGDETAELSEGDSCSCRTDAPHTIENPDPSTEALIYLIVERG</sequence>
<dbReference type="SUPFAM" id="SSF47413">
    <property type="entry name" value="lambda repressor-like DNA-binding domains"/>
    <property type="match status" value="1"/>
</dbReference>
<evidence type="ECO:0000256" key="1">
    <source>
        <dbReference type="ARBA" id="ARBA00023125"/>
    </source>
</evidence>
<dbReference type="Proteomes" id="UP000295096">
    <property type="component" value="Unassembled WGS sequence"/>
</dbReference>
<feature type="compositionally biased region" description="Basic and acidic residues" evidence="2">
    <location>
        <begin position="1"/>
        <end position="10"/>
    </location>
</feature>
<dbReference type="PANTHER" id="PTHR46797:SF1">
    <property type="entry name" value="METHYLPHOSPHONATE SYNTHASE"/>
    <property type="match status" value="1"/>
</dbReference>
<dbReference type="Pfam" id="PF01381">
    <property type="entry name" value="HTH_3"/>
    <property type="match status" value="1"/>
</dbReference>
<keyword evidence="1" id="KW-0238">DNA-binding</keyword>
<dbReference type="SMART" id="SM00530">
    <property type="entry name" value="HTH_XRE"/>
    <property type="match status" value="1"/>
</dbReference>
<dbReference type="GO" id="GO:0005829">
    <property type="term" value="C:cytosol"/>
    <property type="evidence" value="ECO:0007669"/>
    <property type="project" value="TreeGrafter"/>
</dbReference>
<dbReference type="OrthoDB" id="9814751at2"/>
<dbReference type="GO" id="GO:0003677">
    <property type="term" value="F:DNA binding"/>
    <property type="evidence" value="ECO:0007669"/>
    <property type="project" value="UniProtKB-KW"/>
</dbReference>
<evidence type="ECO:0000256" key="2">
    <source>
        <dbReference type="SAM" id="MobiDB-lite"/>
    </source>
</evidence>
<dbReference type="InterPro" id="IPR001387">
    <property type="entry name" value="Cro/C1-type_HTH"/>
</dbReference>
<dbReference type="PROSITE" id="PS50943">
    <property type="entry name" value="HTH_CROC1"/>
    <property type="match status" value="1"/>
</dbReference>
<reference evidence="4 5" key="1">
    <citation type="journal article" date="2016" name="J. Microbiol.">
        <title>Dankookia rubra gen. nov., sp. nov., an alphaproteobacterium isolated from sediment of a shallow stream.</title>
        <authorList>
            <person name="Kim W.H."/>
            <person name="Kim D.H."/>
            <person name="Kang K."/>
            <person name="Ahn T.Y."/>
        </authorList>
    </citation>
    <scope>NUCLEOTIDE SEQUENCE [LARGE SCALE GENOMIC DNA]</scope>
    <source>
        <strain evidence="4 5">JCM30602</strain>
    </source>
</reference>
<dbReference type="SUPFAM" id="SSF51182">
    <property type="entry name" value="RmlC-like cupins"/>
    <property type="match status" value="1"/>
</dbReference>
<dbReference type="Gene3D" id="2.60.120.10">
    <property type="entry name" value="Jelly Rolls"/>
    <property type="match status" value="1"/>
</dbReference>
<evidence type="ECO:0000313" key="5">
    <source>
        <dbReference type="Proteomes" id="UP000295096"/>
    </source>
</evidence>
<dbReference type="CDD" id="cd02209">
    <property type="entry name" value="cupin_XRE_C"/>
    <property type="match status" value="1"/>
</dbReference>
<protein>
    <submittedName>
        <fullName evidence="4">XRE family transcriptional regulator</fullName>
    </submittedName>
</protein>
<dbReference type="GO" id="GO:0003700">
    <property type="term" value="F:DNA-binding transcription factor activity"/>
    <property type="evidence" value="ECO:0007669"/>
    <property type="project" value="TreeGrafter"/>
</dbReference>
<accession>A0A4R5QD06</accession>
<keyword evidence="5" id="KW-1185">Reference proteome</keyword>
<name>A0A4R5QD06_9PROT</name>
<dbReference type="Gene3D" id="1.10.260.40">
    <property type="entry name" value="lambda repressor-like DNA-binding domains"/>
    <property type="match status" value="1"/>
</dbReference>
<gene>
    <name evidence="4" type="ORF">E2C06_21895</name>
</gene>
<dbReference type="InterPro" id="IPR013096">
    <property type="entry name" value="Cupin_2"/>
</dbReference>
<evidence type="ECO:0000313" key="4">
    <source>
        <dbReference type="EMBL" id="TDH60498.1"/>
    </source>
</evidence>
<dbReference type="InterPro" id="IPR010982">
    <property type="entry name" value="Lambda_DNA-bd_dom_sf"/>
</dbReference>
<evidence type="ECO:0000259" key="3">
    <source>
        <dbReference type="PROSITE" id="PS50943"/>
    </source>
</evidence>
<dbReference type="PANTHER" id="PTHR46797">
    <property type="entry name" value="HTH-TYPE TRANSCRIPTIONAL REGULATOR"/>
    <property type="match status" value="1"/>
</dbReference>
<dbReference type="InterPro" id="IPR014710">
    <property type="entry name" value="RmlC-like_jellyroll"/>
</dbReference>
<comment type="caution">
    <text evidence="4">The sequence shown here is derived from an EMBL/GenBank/DDBJ whole genome shotgun (WGS) entry which is preliminary data.</text>
</comment>
<organism evidence="4 5">
    <name type="scientific">Dankookia rubra</name>
    <dbReference type="NCBI Taxonomy" id="1442381"/>
    <lineage>
        <taxon>Bacteria</taxon>
        <taxon>Pseudomonadati</taxon>
        <taxon>Pseudomonadota</taxon>
        <taxon>Alphaproteobacteria</taxon>
        <taxon>Acetobacterales</taxon>
        <taxon>Roseomonadaceae</taxon>
        <taxon>Dankookia</taxon>
    </lineage>
</organism>
<dbReference type="CDD" id="cd00093">
    <property type="entry name" value="HTH_XRE"/>
    <property type="match status" value="1"/>
</dbReference>
<dbReference type="EMBL" id="SMSJ01000037">
    <property type="protein sequence ID" value="TDH60498.1"/>
    <property type="molecule type" value="Genomic_DNA"/>
</dbReference>